<accession>A0A4U5MTG4</accession>
<dbReference type="AlphaFoldDB" id="A0A4U5MTG4"/>
<evidence type="ECO:0000313" key="1">
    <source>
        <dbReference type="EMBL" id="TKR72733.1"/>
    </source>
</evidence>
<comment type="caution">
    <text evidence="1">The sequence shown here is derived from an EMBL/GenBank/DDBJ whole genome shotgun (WGS) entry which is preliminary data.</text>
</comment>
<evidence type="ECO:0000313" key="2">
    <source>
        <dbReference type="Proteomes" id="UP000298663"/>
    </source>
</evidence>
<keyword evidence="2" id="KW-1185">Reference proteome</keyword>
<organism evidence="1 2">
    <name type="scientific">Steinernema carpocapsae</name>
    <name type="common">Entomopathogenic nematode</name>
    <dbReference type="NCBI Taxonomy" id="34508"/>
    <lineage>
        <taxon>Eukaryota</taxon>
        <taxon>Metazoa</taxon>
        <taxon>Ecdysozoa</taxon>
        <taxon>Nematoda</taxon>
        <taxon>Chromadorea</taxon>
        <taxon>Rhabditida</taxon>
        <taxon>Tylenchina</taxon>
        <taxon>Panagrolaimomorpha</taxon>
        <taxon>Strongyloidoidea</taxon>
        <taxon>Steinernematidae</taxon>
        <taxon>Steinernema</taxon>
    </lineage>
</organism>
<reference evidence="1 2" key="1">
    <citation type="journal article" date="2015" name="Genome Biol.">
        <title>Comparative genomics of Steinernema reveals deeply conserved gene regulatory networks.</title>
        <authorList>
            <person name="Dillman A.R."/>
            <person name="Macchietto M."/>
            <person name="Porter C.F."/>
            <person name="Rogers A."/>
            <person name="Williams B."/>
            <person name="Antoshechkin I."/>
            <person name="Lee M.M."/>
            <person name="Goodwin Z."/>
            <person name="Lu X."/>
            <person name="Lewis E.E."/>
            <person name="Goodrich-Blair H."/>
            <person name="Stock S.P."/>
            <person name="Adams B.J."/>
            <person name="Sternberg P.W."/>
            <person name="Mortazavi A."/>
        </authorList>
    </citation>
    <scope>NUCLEOTIDE SEQUENCE [LARGE SCALE GENOMIC DNA]</scope>
    <source>
        <strain evidence="1 2">ALL</strain>
    </source>
</reference>
<gene>
    <name evidence="1" type="ORF">L596_020139</name>
</gene>
<protein>
    <submittedName>
        <fullName evidence="1">Uncharacterized protein</fullName>
    </submittedName>
</protein>
<dbReference type="Proteomes" id="UP000298663">
    <property type="component" value="Unassembled WGS sequence"/>
</dbReference>
<reference evidence="1 2" key="2">
    <citation type="journal article" date="2019" name="G3 (Bethesda)">
        <title>Hybrid Assembly of the Genome of the Entomopathogenic Nematode Steinernema carpocapsae Identifies the X-Chromosome.</title>
        <authorList>
            <person name="Serra L."/>
            <person name="Macchietto M."/>
            <person name="Macias-Munoz A."/>
            <person name="McGill C.J."/>
            <person name="Rodriguez I.M."/>
            <person name="Rodriguez B."/>
            <person name="Murad R."/>
            <person name="Mortazavi A."/>
        </authorList>
    </citation>
    <scope>NUCLEOTIDE SEQUENCE [LARGE SCALE GENOMIC DNA]</scope>
    <source>
        <strain evidence="1 2">ALL</strain>
    </source>
</reference>
<dbReference type="EMBL" id="AZBU02000006">
    <property type="protein sequence ID" value="TKR72733.1"/>
    <property type="molecule type" value="Genomic_DNA"/>
</dbReference>
<sequence length="75" mass="8560">MKKWILTIQSILAEQTISLLDERLVLFRASHPTWPSHSLLHSRFPSINPHLPLSKLCNYVSAYATSPLHNPISEL</sequence>
<name>A0A4U5MTG4_STECR</name>
<proteinExistence type="predicted"/>